<evidence type="ECO:0000259" key="1">
    <source>
        <dbReference type="PROSITE" id="PS50878"/>
    </source>
</evidence>
<dbReference type="SUPFAM" id="SSF53098">
    <property type="entry name" value="Ribonuclease H-like"/>
    <property type="match status" value="1"/>
</dbReference>
<accession>A0AAV2FJG7</accession>
<dbReference type="PROSITE" id="PS50878">
    <property type="entry name" value="RT_POL"/>
    <property type="match status" value="1"/>
</dbReference>
<evidence type="ECO:0000313" key="3">
    <source>
        <dbReference type="EMBL" id="CAL1398112.1"/>
    </source>
</evidence>
<reference evidence="3 4" key="1">
    <citation type="submission" date="2024-04" db="EMBL/GenBank/DDBJ databases">
        <authorList>
            <person name="Fracassetti M."/>
        </authorList>
    </citation>
    <scope>NUCLEOTIDE SEQUENCE [LARGE SCALE GENOMIC DNA]</scope>
</reference>
<dbReference type="InterPro" id="IPR026960">
    <property type="entry name" value="RVT-Znf"/>
</dbReference>
<evidence type="ECO:0008006" key="5">
    <source>
        <dbReference type="Google" id="ProtNLM"/>
    </source>
</evidence>
<dbReference type="PANTHER" id="PTHR33116">
    <property type="entry name" value="REVERSE TRANSCRIPTASE ZINC-BINDING DOMAIN-CONTAINING PROTEIN-RELATED-RELATED"/>
    <property type="match status" value="1"/>
</dbReference>
<dbReference type="CDD" id="cd06222">
    <property type="entry name" value="RNase_H_like"/>
    <property type="match status" value="1"/>
</dbReference>
<dbReference type="GO" id="GO:0003676">
    <property type="term" value="F:nucleic acid binding"/>
    <property type="evidence" value="ECO:0007669"/>
    <property type="project" value="InterPro"/>
</dbReference>
<dbReference type="InterPro" id="IPR000477">
    <property type="entry name" value="RT_dom"/>
</dbReference>
<dbReference type="SUPFAM" id="SSF56672">
    <property type="entry name" value="DNA/RNA polymerases"/>
    <property type="match status" value="1"/>
</dbReference>
<dbReference type="Pfam" id="PF13966">
    <property type="entry name" value="zf-RVT"/>
    <property type="match status" value="1"/>
</dbReference>
<dbReference type="Pfam" id="PF00078">
    <property type="entry name" value="RVT_1"/>
    <property type="match status" value="1"/>
</dbReference>
<feature type="domain" description="Reverse transcriptase" evidence="1">
    <location>
        <begin position="1"/>
        <end position="195"/>
    </location>
</feature>
<dbReference type="InterPro" id="IPR036397">
    <property type="entry name" value="RNaseH_sf"/>
</dbReference>
<sequence>MSLKKGDKGLMALKIDLAKAYDRISWSFLEKTLCAARLPQDFIALVMACISTPSFQVMWNGGLTDSFKSSRGLRQGCPLSPYLFTLCIERLNHCIQEAIGSGAWKPISLGQGGTPLTHLFFADDLVLFAEATTNQGEAILHCLELFCSASGEQVSKQKSCVFFSKNTKDSTKKRINDMLGMKPTNNLGSYLGVPVIHGRVTKDTYKYILENIDKRISGGKARNLSLAGRVTLAMSVLNALPNYTMQTAVIPVSVCDLIDKKIRAFVWGAEQGKSHLVTWETICKPKEEGGLGLRSARALNLAYLMKLVWLFLNDESALWVKVLQGKYFKKALMGGLVMKKSRSSRLWKAMMEVWPAVKQSLIWDVRSGHNVNFWTSPWLSDGMILTDHVHSDGAGIRWEASVTELTTETGEWDWTVLQPHLPNELLNLIAGTDTPDPELGEDITTWGPEVDGRFRLKSAYKVVVEWLQNEEEDGANPTSPPKWKEIWKWKGPNRIVHFLWLVAHDRLLTNVERKRRKLTTDDRCCFCNAGPENAEHVVKNCPRAKQVWNILGIKDDYLTVAFPFADWLVKRLHSEKDGLLFGMTAWYLWKQRNESIFQHKTFDAEVLAQRIKSWTKIVEQAQESDRLTNDESTPKEVTSLAWEPPPAGWVSLQSDDSVRQPGALAATGGLIRDHLGRCLVAFSGNLGACTITRAEIKGVIEGLNRAWDYGYRKVMVGIDSTAALHLLTTTDQEDQRYLILIKQFQRLLNRNWEVKISHVYRECNKAADYLANRGHELSLEVHYFSISDSGLSFWVLYDCMGIAQTRLI</sequence>
<dbReference type="PANTHER" id="PTHR33116:SF70">
    <property type="entry name" value="NON-LTR RETROELEMENT REVERSE TRANSCRIPTASE-LIKE PROTEIN"/>
    <property type="match status" value="1"/>
</dbReference>
<dbReference type="AlphaFoldDB" id="A0AAV2FJG7"/>
<protein>
    <recommendedName>
        <fullName evidence="5">Reverse transcriptase domain-containing protein</fullName>
    </recommendedName>
</protein>
<dbReference type="Proteomes" id="UP001497516">
    <property type="component" value="Chromosome 6"/>
</dbReference>
<evidence type="ECO:0000313" key="4">
    <source>
        <dbReference type="Proteomes" id="UP001497516"/>
    </source>
</evidence>
<name>A0AAV2FJG7_9ROSI</name>
<dbReference type="InterPro" id="IPR043502">
    <property type="entry name" value="DNA/RNA_pol_sf"/>
</dbReference>
<keyword evidence="4" id="KW-1185">Reference proteome</keyword>
<dbReference type="PROSITE" id="PS50879">
    <property type="entry name" value="RNASE_H_1"/>
    <property type="match status" value="1"/>
</dbReference>
<organism evidence="3 4">
    <name type="scientific">Linum trigynum</name>
    <dbReference type="NCBI Taxonomy" id="586398"/>
    <lineage>
        <taxon>Eukaryota</taxon>
        <taxon>Viridiplantae</taxon>
        <taxon>Streptophyta</taxon>
        <taxon>Embryophyta</taxon>
        <taxon>Tracheophyta</taxon>
        <taxon>Spermatophyta</taxon>
        <taxon>Magnoliopsida</taxon>
        <taxon>eudicotyledons</taxon>
        <taxon>Gunneridae</taxon>
        <taxon>Pentapetalae</taxon>
        <taxon>rosids</taxon>
        <taxon>fabids</taxon>
        <taxon>Malpighiales</taxon>
        <taxon>Linaceae</taxon>
        <taxon>Linum</taxon>
    </lineage>
</organism>
<dbReference type="InterPro" id="IPR044730">
    <property type="entry name" value="RNase_H-like_dom_plant"/>
</dbReference>
<dbReference type="InterPro" id="IPR012337">
    <property type="entry name" value="RNaseH-like_sf"/>
</dbReference>
<dbReference type="Gene3D" id="3.30.420.10">
    <property type="entry name" value="Ribonuclease H-like superfamily/Ribonuclease H"/>
    <property type="match status" value="1"/>
</dbReference>
<dbReference type="InterPro" id="IPR002156">
    <property type="entry name" value="RNaseH_domain"/>
</dbReference>
<dbReference type="EMBL" id="OZ034819">
    <property type="protein sequence ID" value="CAL1398112.1"/>
    <property type="molecule type" value="Genomic_DNA"/>
</dbReference>
<dbReference type="CDD" id="cd01650">
    <property type="entry name" value="RT_nLTR_like"/>
    <property type="match status" value="1"/>
</dbReference>
<dbReference type="GO" id="GO:0004523">
    <property type="term" value="F:RNA-DNA hybrid ribonuclease activity"/>
    <property type="evidence" value="ECO:0007669"/>
    <property type="project" value="InterPro"/>
</dbReference>
<feature type="domain" description="RNase H type-1" evidence="2">
    <location>
        <begin position="646"/>
        <end position="776"/>
    </location>
</feature>
<proteinExistence type="predicted"/>
<gene>
    <name evidence="3" type="ORF">LTRI10_LOCUS38361</name>
</gene>
<evidence type="ECO:0000259" key="2">
    <source>
        <dbReference type="PROSITE" id="PS50879"/>
    </source>
</evidence>
<dbReference type="Pfam" id="PF13456">
    <property type="entry name" value="RVT_3"/>
    <property type="match status" value="1"/>
</dbReference>